<dbReference type="Gramene" id="ESQ49654">
    <property type="protein sequence ID" value="ESQ49654"/>
    <property type="gene ID" value="EUTSA_v10021939mg"/>
</dbReference>
<proteinExistence type="predicted"/>
<evidence type="ECO:0000259" key="1">
    <source>
        <dbReference type="PROSITE" id="PS52045"/>
    </source>
</evidence>
<dbReference type="PANTHER" id="PTHR31589">
    <property type="entry name" value="PROTEIN, PUTATIVE (DUF239)-RELATED-RELATED"/>
    <property type="match status" value="1"/>
</dbReference>
<dbReference type="AlphaFoldDB" id="V4M0N4"/>
<dbReference type="STRING" id="72664.V4M0N4"/>
<dbReference type="InterPro" id="IPR004314">
    <property type="entry name" value="Neprosin"/>
</dbReference>
<accession>V4M0N4</accession>
<name>V4M0N4_EUTSA</name>
<dbReference type="InterPro" id="IPR053168">
    <property type="entry name" value="Glutamic_endopeptidase"/>
</dbReference>
<dbReference type="PROSITE" id="PS52045">
    <property type="entry name" value="NEPROSIN_PEP_CD"/>
    <property type="match status" value="1"/>
</dbReference>
<dbReference type="KEGG" id="eus:EUTSA_v10021939mg"/>
<keyword evidence="3" id="KW-1185">Reference proteome</keyword>
<evidence type="ECO:0000313" key="3">
    <source>
        <dbReference type="Proteomes" id="UP000030689"/>
    </source>
</evidence>
<gene>
    <name evidence="2" type="ORF">EUTSA_v10021939mg</name>
</gene>
<reference evidence="2 3" key="1">
    <citation type="journal article" date="2013" name="Front. Plant Sci.">
        <title>The Reference Genome of the Halophytic Plant Eutrema salsugineum.</title>
        <authorList>
            <person name="Yang R."/>
            <person name="Jarvis D.E."/>
            <person name="Chen H."/>
            <person name="Beilstein M.A."/>
            <person name="Grimwood J."/>
            <person name="Jenkins J."/>
            <person name="Shu S."/>
            <person name="Prochnik S."/>
            <person name="Xin M."/>
            <person name="Ma C."/>
            <person name="Schmutz J."/>
            <person name="Wing R.A."/>
            <person name="Mitchell-Olds T."/>
            <person name="Schumaker K.S."/>
            <person name="Wang X."/>
        </authorList>
    </citation>
    <scope>NUCLEOTIDE SEQUENCE [LARGE SCALE GENOMIC DNA]</scope>
</reference>
<dbReference type="Pfam" id="PF03080">
    <property type="entry name" value="Neprosin"/>
    <property type="match status" value="1"/>
</dbReference>
<dbReference type="Proteomes" id="UP000030689">
    <property type="component" value="Unassembled WGS sequence"/>
</dbReference>
<dbReference type="OMA" id="LANEVHW"/>
<dbReference type="PANTHER" id="PTHR31589:SF110">
    <property type="entry name" value="PROTEIN, PUTATIVE (DUF239)-RELATED"/>
    <property type="match status" value="1"/>
</dbReference>
<sequence>MVQKLLNSQHPQWSGVLVQWGGEITNTRSYSQHTTTQMGSGHFAEEGFGKASFFHNLRIIDPLYHLVRVDDFLLQTRNPTCYNAIKAHNEAWGTHFFYGGPDSTPCVPS</sequence>
<evidence type="ECO:0000313" key="2">
    <source>
        <dbReference type="EMBL" id="ESQ49654.1"/>
    </source>
</evidence>
<organism evidence="2 3">
    <name type="scientific">Eutrema salsugineum</name>
    <name type="common">Saltwater cress</name>
    <name type="synonym">Sisymbrium salsugineum</name>
    <dbReference type="NCBI Taxonomy" id="72664"/>
    <lineage>
        <taxon>Eukaryota</taxon>
        <taxon>Viridiplantae</taxon>
        <taxon>Streptophyta</taxon>
        <taxon>Embryophyta</taxon>
        <taxon>Tracheophyta</taxon>
        <taxon>Spermatophyta</taxon>
        <taxon>Magnoliopsida</taxon>
        <taxon>eudicotyledons</taxon>
        <taxon>Gunneridae</taxon>
        <taxon>Pentapetalae</taxon>
        <taxon>rosids</taxon>
        <taxon>malvids</taxon>
        <taxon>Brassicales</taxon>
        <taxon>Brassicaceae</taxon>
        <taxon>Eutremeae</taxon>
        <taxon>Eutrema</taxon>
    </lineage>
</organism>
<protein>
    <recommendedName>
        <fullName evidence="1">Neprosin PEP catalytic domain-containing protein</fullName>
    </recommendedName>
</protein>
<feature type="domain" description="Neprosin PEP catalytic" evidence="1">
    <location>
        <begin position="1"/>
        <end position="107"/>
    </location>
</feature>
<dbReference type="EMBL" id="KI517408">
    <property type="protein sequence ID" value="ESQ49654.1"/>
    <property type="molecule type" value="Genomic_DNA"/>
</dbReference>